<dbReference type="PANTHER" id="PTHR11161">
    <property type="entry name" value="O-ACYLTRANSFERASE"/>
    <property type="match status" value="1"/>
</dbReference>
<evidence type="ECO:0000313" key="4">
    <source>
        <dbReference type="EMBL" id="CAD7283305.1"/>
    </source>
</evidence>
<evidence type="ECO:0000256" key="2">
    <source>
        <dbReference type="SAM" id="Phobius"/>
    </source>
</evidence>
<dbReference type="InterPro" id="IPR002656">
    <property type="entry name" value="Acyl_transf_3_dom"/>
</dbReference>
<feature type="transmembrane region" description="Helical" evidence="2">
    <location>
        <begin position="289"/>
        <end position="311"/>
    </location>
</feature>
<dbReference type="GO" id="GO:0016747">
    <property type="term" value="F:acyltransferase activity, transferring groups other than amino-acyl groups"/>
    <property type="evidence" value="ECO:0007669"/>
    <property type="project" value="InterPro"/>
</dbReference>
<feature type="transmembrane region" description="Helical" evidence="2">
    <location>
        <begin position="246"/>
        <end position="268"/>
    </location>
</feature>
<dbReference type="EMBL" id="OA887231">
    <property type="protein sequence ID" value="CAD7283305.1"/>
    <property type="molecule type" value="Genomic_DNA"/>
</dbReference>
<sequence length="364" mass="41114">MVAYVLFRDLERSAGKFNLPLFYLHRYLRLTPPIAISLAVFATFVPKLYASPYWNGASATAGVCQQIWWRTLLYVQNIPSFEPEFTDQKLVTDATVGCIGQLWYVSNDMQMYLFAPLVLLPLFYRPSKAAFAWIGFVAIGAAVAPMIVIWHYDLAATMLPMSATTQEYFEYIYTASYSRAGPYVIGLIFGYLLHRTGGKKLILPKWVVYGGWLTASVTGLAIVYGLRRYISLEEPSRPQMSRALPVSTVMELFMPLGRLTYCSYLLSLMIQQIYQWSRKTVPHLDHLTMLYWFFGTMVLTISCAFVMSLLFEAPIIGLEKIIFAPCTGNAISKKKATADDKQDIVTQEDPEKGHENGGLKISAE</sequence>
<dbReference type="Proteomes" id="UP000678499">
    <property type="component" value="Unassembled WGS sequence"/>
</dbReference>
<reference evidence="4" key="1">
    <citation type="submission" date="2020-11" db="EMBL/GenBank/DDBJ databases">
        <authorList>
            <person name="Tran Van P."/>
        </authorList>
    </citation>
    <scope>NUCLEOTIDE SEQUENCE</scope>
</reference>
<evidence type="ECO:0000256" key="1">
    <source>
        <dbReference type="SAM" id="MobiDB-lite"/>
    </source>
</evidence>
<feature type="compositionally biased region" description="Basic and acidic residues" evidence="1">
    <location>
        <begin position="336"/>
        <end position="364"/>
    </location>
</feature>
<dbReference type="InterPro" id="IPR052728">
    <property type="entry name" value="O2_lipid_transport_reg"/>
</dbReference>
<feature type="transmembrane region" description="Helical" evidence="2">
    <location>
        <begin position="206"/>
        <end position="226"/>
    </location>
</feature>
<organism evidence="4">
    <name type="scientific">Notodromas monacha</name>
    <dbReference type="NCBI Taxonomy" id="399045"/>
    <lineage>
        <taxon>Eukaryota</taxon>
        <taxon>Metazoa</taxon>
        <taxon>Ecdysozoa</taxon>
        <taxon>Arthropoda</taxon>
        <taxon>Crustacea</taxon>
        <taxon>Oligostraca</taxon>
        <taxon>Ostracoda</taxon>
        <taxon>Podocopa</taxon>
        <taxon>Podocopida</taxon>
        <taxon>Cypridocopina</taxon>
        <taxon>Cypridoidea</taxon>
        <taxon>Cyprididae</taxon>
        <taxon>Notodromas</taxon>
    </lineage>
</organism>
<dbReference type="OrthoDB" id="10006435at2759"/>
<dbReference type="PANTHER" id="PTHR11161:SF0">
    <property type="entry name" value="O-ACYLTRANSFERASE LIKE PROTEIN"/>
    <property type="match status" value="1"/>
</dbReference>
<keyword evidence="5" id="KW-1185">Reference proteome</keyword>
<feature type="transmembrane region" description="Helical" evidence="2">
    <location>
        <begin position="172"/>
        <end position="194"/>
    </location>
</feature>
<keyword evidence="2" id="KW-0812">Transmembrane</keyword>
<feature type="region of interest" description="Disordered" evidence="1">
    <location>
        <begin position="334"/>
        <end position="364"/>
    </location>
</feature>
<keyword evidence="2" id="KW-1133">Transmembrane helix</keyword>
<dbReference type="AlphaFoldDB" id="A0A7R9GK34"/>
<proteinExistence type="predicted"/>
<keyword evidence="2" id="KW-0472">Membrane</keyword>
<feature type="domain" description="Acyltransferase 3" evidence="3">
    <location>
        <begin position="4"/>
        <end position="225"/>
    </location>
</feature>
<gene>
    <name evidence="4" type="ORF">NMOB1V02_LOCUS10921</name>
</gene>
<accession>A0A7R9GK34</accession>
<evidence type="ECO:0000259" key="3">
    <source>
        <dbReference type="Pfam" id="PF01757"/>
    </source>
</evidence>
<dbReference type="EMBL" id="CAJPEX010005194">
    <property type="protein sequence ID" value="CAG0923457.1"/>
    <property type="molecule type" value="Genomic_DNA"/>
</dbReference>
<dbReference type="Pfam" id="PF01757">
    <property type="entry name" value="Acyl_transf_3"/>
    <property type="match status" value="1"/>
</dbReference>
<protein>
    <recommendedName>
        <fullName evidence="3">Acyltransferase 3 domain-containing protein</fullName>
    </recommendedName>
</protein>
<evidence type="ECO:0000313" key="5">
    <source>
        <dbReference type="Proteomes" id="UP000678499"/>
    </source>
</evidence>
<feature type="transmembrane region" description="Helical" evidence="2">
    <location>
        <begin position="131"/>
        <end position="152"/>
    </location>
</feature>
<name>A0A7R9GK34_9CRUS</name>